<dbReference type="PROSITE" id="PS00211">
    <property type="entry name" value="ABC_TRANSPORTER_1"/>
    <property type="match status" value="1"/>
</dbReference>
<dbReference type="CDD" id="cd03221">
    <property type="entry name" value="ABCF_EF-3"/>
    <property type="match status" value="2"/>
</dbReference>
<dbReference type="PANTHER" id="PTHR42855">
    <property type="entry name" value="ABC TRANSPORTER ATP-BINDING SUBUNIT"/>
    <property type="match status" value="1"/>
</dbReference>
<dbReference type="Pfam" id="PF16326">
    <property type="entry name" value="ABC_tran_CTD"/>
    <property type="match status" value="1"/>
</dbReference>
<dbReference type="Proteomes" id="UP000093928">
    <property type="component" value="Unassembled WGS sequence"/>
</dbReference>
<comment type="caution">
    <text evidence="5">The sequence shown here is derived from an EMBL/GenBank/DDBJ whole genome shotgun (WGS) entry which is preliminary data.</text>
</comment>
<evidence type="ECO:0000256" key="1">
    <source>
        <dbReference type="ARBA" id="ARBA00022741"/>
    </source>
</evidence>
<dbReference type="GO" id="GO:0005524">
    <property type="term" value="F:ATP binding"/>
    <property type="evidence" value="ECO:0007669"/>
    <property type="project" value="UniProtKB-KW"/>
</dbReference>
<reference evidence="5 6" key="1">
    <citation type="submission" date="2016-06" db="EMBL/GenBank/DDBJ databases">
        <authorList>
            <person name="Kjaerup R.B."/>
            <person name="Dalgaard T.S."/>
            <person name="Juul-Madsen H.R."/>
        </authorList>
    </citation>
    <scope>NUCLEOTIDE SEQUENCE [LARGE SCALE GENOMIC DNA]</scope>
    <source>
        <strain evidence="5 6">1165133.8</strain>
    </source>
</reference>
<dbReference type="InterPro" id="IPR051309">
    <property type="entry name" value="ABCF_ATPase"/>
</dbReference>
<keyword evidence="1" id="KW-0547">Nucleotide-binding</keyword>
<dbReference type="SUPFAM" id="SSF52540">
    <property type="entry name" value="P-loop containing nucleoside triphosphate hydrolases"/>
    <property type="match status" value="2"/>
</dbReference>
<dbReference type="Gene3D" id="3.40.50.300">
    <property type="entry name" value="P-loop containing nucleotide triphosphate hydrolases"/>
    <property type="match status" value="2"/>
</dbReference>
<protein>
    <submittedName>
        <fullName evidence="5">ABC transporter ATP-binding protein</fullName>
    </submittedName>
</protein>
<dbReference type="InterPro" id="IPR003593">
    <property type="entry name" value="AAA+_ATPase"/>
</dbReference>
<feature type="domain" description="ABC transporter" evidence="4">
    <location>
        <begin position="5"/>
        <end position="223"/>
    </location>
</feature>
<keyword evidence="2 5" id="KW-0067">ATP-binding</keyword>
<feature type="coiled-coil region" evidence="3">
    <location>
        <begin position="520"/>
        <end position="579"/>
    </location>
</feature>
<dbReference type="InterPro" id="IPR003439">
    <property type="entry name" value="ABC_transporter-like_ATP-bd"/>
</dbReference>
<dbReference type="InterPro" id="IPR037118">
    <property type="entry name" value="Val-tRNA_synth_C_sf"/>
</dbReference>
<dbReference type="AlphaFoldDB" id="A0A1A3PGC8"/>
<evidence type="ECO:0000256" key="3">
    <source>
        <dbReference type="SAM" id="Coils"/>
    </source>
</evidence>
<dbReference type="PROSITE" id="PS50893">
    <property type="entry name" value="ABC_TRANSPORTER_2"/>
    <property type="match status" value="2"/>
</dbReference>
<feature type="domain" description="ABC transporter" evidence="4">
    <location>
        <begin position="287"/>
        <end position="506"/>
    </location>
</feature>
<dbReference type="Pfam" id="PF12848">
    <property type="entry name" value="ABC_tran_Xtn"/>
    <property type="match status" value="1"/>
</dbReference>
<evidence type="ECO:0000259" key="4">
    <source>
        <dbReference type="PROSITE" id="PS50893"/>
    </source>
</evidence>
<accession>A0A1A3PGC8</accession>
<dbReference type="SMART" id="SM00382">
    <property type="entry name" value="AAA"/>
    <property type="match status" value="2"/>
</dbReference>
<evidence type="ECO:0000256" key="2">
    <source>
        <dbReference type="ARBA" id="ARBA00022840"/>
    </source>
</evidence>
<dbReference type="PANTHER" id="PTHR42855:SF1">
    <property type="entry name" value="ABC TRANSPORTER DOMAIN-CONTAINING PROTEIN"/>
    <property type="match status" value="1"/>
</dbReference>
<evidence type="ECO:0000313" key="6">
    <source>
        <dbReference type="Proteomes" id="UP000093928"/>
    </source>
</evidence>
<dbReference type="InterPro" id="IPR032524">
    <property type="entry name" value="ABC_tran_C"/>
</dbReference>
<dbReference type="InterPro" id="IPR032781">
    <property type="entry name" value="ABC_tran_Xtn"/>
</dbReference>
<dbReference type="RefSeq" id="WP_065142207.1">
    <property type="nucleotide sequence ID" value="NZ_LZLS01000003.1"/>
</dbReference>
<dbReference type="OrthoDB" id="3239744at2"/>
<dbReference type="InterPro" id="IPR017871">
    <property type="entry name" value="ABC_transporter-like_CS"/>
</dbReference>
<sequence length="588" mass="64262">MAHLLGAEAVHLAYPNQVIFESVTLGVNDGARIGIVGRNGDGKSSLLGLLTGQLKPDSGRVTQRSGLRVSALSQADTLDPGHTVGWSLVGDQPEHQWAGDARVRDVVDGLVSDIAWNAMVSTLSGGQRRRVQLAQLLIGEWDVIALDEPTNHLDIEGITWLAAHLAQRWARNSGGLLLVTHDRWFLDEVATTTWEVHDGIVEPFEGGYAAYVLQRVERDRQAAASEAKRQNLMRKELAWLRRGAPARTSKPKFRIEAANQLIADVPPLRNTVELAKLATARLGKDVIDLLDVSVSFDGRQVLRDVEWRIAPGERTGIVGANGAGKSTLLGLLAGTVAPDTGRVKRGKTVRLAVLDQQGDELNSLAAERIADVLGRLQHGYEVEGREVTPTQLLERLGFARGQLSARVGELSGGQRRRLQLMLTLLSEPNVLLLDEPTNDVDTDMLTATEDLLDSWAGTLIVVSHDRYLLERVTDQQYAIVDGRLRHLPGGIDEYLRLARGPVAKPVEPAPAAQAMSGAQRRAAEKELTSIDRQLARLAERIAAKHTELAEHDQSDHVGITRLTSELRALEGDVATTESRWLELSEVLE</sequence>
<keyword evidence="3" id="KW-0175">Coiled coil</keyword>
<proteinExistence type="predicted"/>
<organism evidence="5 6">
    <name type="scientific">Mycobacterium asiaticum</name>
    <dbReference type="NCBI Taxonomy" id="1790"/>
    <lineage>
        <taxon>Bacteria</taxon>
        <taxon>Bacillati</taxon>
        <taxon>Actinomycetota</taxon>
        <taxon>Actinomycetes</taxon>
        <taxon>Mycobacteriales</taxon>
        <taxon>Mycobacteriaceae</taxon>
        <taxon>Mycobacterium</taxon>
    </lineage>
</organism>
<name>A0A1A3PGC8_MYCAS</name>
<dbReference type="Pfam" id="PF00005">
    <property type="entry name" value="ABC_tran"/>
    <property type="match status" value="2"/>
</dbReference>
<dbReference type="Gene3D" id="1.10.287.380">
    <property type="entry name" value="Valyl-tRNA synthetase, C-terminal domain"/>
    <property type="match status" value="1"/>
</dbReference>
<dbReference type="GO" id="GO:0003677">
    <property type="term" value="F:DNA binding"/>
    <property type="evidence" value="ECO:0007669"/>
    <property type="project" value="InterPro"/>
</dbReference>
<evidence type="ECO:0000313" key="5">
    <source>
        <dbReference type="EMBL" id="OBK31652.1"/>
    </source>
</evidence>
<dbReference type="InterPro" id="IPR027417">
    <property type="entry name" value="P-loop_NTPase"/>
</dbReference>
<dbReference type="EMBL" id="LZLS01000003">
    <property type="protein sequence ID" value="OBK31652.1"/>
    <property type="molecule type" value="Genomic_DNA"/>
</dbReference>
<gene>
    <name evidence="5" type="ORF">A5634_13880</name>
</gene>
<dbReference type="GO" id="GO:0016887">
    <property type="term" value="F:ATP hydrolysis activity"/>
    <property type="evidence" value="ECO:0007669"/>
    <property type="project" value="InterPro"/>
</dbReference>